<dbReference type="GO" id="GO:0006631">
    <property type="term" value="P:fatty acid metabolic process"/>
    <property type="evidence" value="ECO:0007669"/>
    <property type="project" value="InterPro"/>
</dbReference>
<feature type="compositionally biased region" description="Acidic residues" evidence="3">
    <location>
        <begin position="1018"/>
        <end position="1027"/>
    </location>
</feature>
<evidence type="ECO:0000256" key="3">
    <source>
        <dbReference type="SAM" id="MobiDB-lite"/>
    </source>
</evidence>
<dbReference type="InterPro" id="IPR006108">
    <property type="entry name" value="3HC_DH_C"/>
</dbReference>
<reference evidence="6" key="1">
    <citation type="submission" date="2023-01" db="EMBL/GenBank/DDBJ databases">
        <title>The chitinases involved in constricting ring structure development in the nematode-trapping fungus Drechslerella dactyloides.</title>
        <authorList>
            <person name="Wang R."/>
            <person name="Zhang L."/>
            <person name="Tang P."/>
            <person name="Li S."/>
            <person name="Liang L."/>
        </authorList>
    </citation>
    <scope>NUCLEOTIDE SEQUENCE</scope>
    <source>
        <strain evidence="6">YMF1.00031</strain>
    </source>
</reference>
<gene>
    <name evidence="6" type="ORF">Dda_8112</name>
</gene>
<dbReference type="SUPFAM" id="SSF51735">
    <property type="entry name" value="NAD(P)-binding Rossmann-fold domains"/>
    <property type="match status" value="1"/>
</dbReference>
<comment type="caution">
    <text evidence="6">The sequence shown here is derived from an EMBL/GenBank/DDBJ whole genome shotgun (WGS) entry which is preliminary data.</text>
</comment>
<dbReference type="InterPro" id="IPR013328">
    <property type="entry name" value="6PGD_dom2"/>
</dbReference>
<proteinExistence type="inferred from homology"/>
<accession>A0AAD6ISM4</accession>
<dbReference type="Pfam" id="PF02737">
    <property type="entry name" value="3HCDH_N"/>
    <property type="match status" value="1"/>
</dbReference>
<dbReference type="Gene3D" id="1.10.1040.10">
    <property type="entry name" value="N-(1-d-carboxylethyl)-l-norvaline Dehydrogenase, domain 2"/>
    <property type="match status" value="1"/>
</dbReference>
<sequence>MSQKMAALRLAARRVPRTLGSRSFTSSALRQSSVEGVNSIGVIGAGQMGLGIALVAARQANLPVTLVDTSQSSLDKSLVFLQKLLDKDVSKSRLTQSSADTIKSLITPSTSLSSLTDTADFIIEAVPEIETLKLSIFRDLGAAAKPTAILATNTSSISITKIAAAAGPAAAPRVIATHFMNPVPIQPGVEIITALQTSPETLSTALALTTAMGKTPSKSADTPGFIANRILMPYINEAVICLETGVAAREDIDAMMKNGTNVPMGPLQLADFIGLDTCLAIMGVLYRDTGDSKYRPSVLLQRMVDAGWVGKKCGRGFYEYNFVAVGGGGTVVDCDCDCGCDCGSTAFPFAADAALALLTSPVKLHPRTRLPACRRLLLRLPRVAAADERPRHVEGLLGPVAAPLALVRADLRRQMAVHAHVLAHPLLLAAALHPGGFVPDRAGAGAGAGRRAHRRVAVAVAFGLLVGGQVPAVLAALEVGFGDEELEVRVRVAELLEGRVFRVLAVVKDVFVEAAAAAQVQVLVGGVEEGVLELPDLVGGAEEALADLGVLERGVAADGVGGHFAAEEGGEEEAAVVEGAFAFGFVDEVRVFAEAGERADGTREARDGGDVAVVVDEDVGGGEPPILEDEGPVVEAGFGGEFGDHLVDEEEAGELLVDGGAHVRLDGPAVVVFLCVAVVEVADGGEVFKGGGEGPSICGGAAAGERVGVVDAVEGPDGKVVVGFGGGLEGTDLVEAAGGELEDDVGELVVEAAGAVRVRVIFRVELGDGPAGEAVEEHEGDADVVARVALVGEVVDLGHGDAGVLPEVSPGGGLAGDGLVDVGAAPGFWDLCEPGDAVLEGDFDGVVEGAALAGAEGGGLAAAQGLGELEEGGGVDLEAHVVLALVAAFGALAADADAADADGPAAAGAVQRSHFDGRGRDGELEAFVERENWEEEAAEPDDEDSGVSMYSRFEFDELGGGGDQNKLMESVVWLGGPACRRSLADGVFGVLRSELSIAAACSGLPVSGRSRDFHPENEDQPDELFEGEEYRGGDDDDVIAMEEVEERRVL</sequence>
<keyword evidence="2" id="KW-0560">Oxidoreductase</keyword>
<dbReference type="GO" id="GO:0016616">
    <property type="term" value="F:oxidoreductase activity, acting on the CH-OH group of donors, NAD or NADP as acceptor"/>
    <property type="evidence" value="ECO:0007669"/>
    <property type="project" value="InterPro"/>
</dbReference>
<dbReference type="EMBL" id="JAQGDS010000011">
    <property type="protein sequence ID" value="KAJ6257224.1"/>
    <property type="molecule type" value="Genomic_DNA"/>
</dbReference>
<dbReference type="AlphaFoldDB" id="A0AAD6ISM4"/>
<evidence type="ECO:0000256" key="1">
    <source>
        <dbReference type="ARBA" id="ARBA00009463"/>
    </source>
</evidence>
<dbReference type="PANTHER" id="PTHR48075:SF5">
    <property type="entry name" value="3-HYDROXYBUTYRYL-COA DEHYDROGENASE"/>
    <property type="match status" value="1"/>
</dbReference>
<evidence type="ECO:0000259" key="4">
    <source>
        <dbReference type="Pfam" id="PF00725"/>
    </source>
</evidence>
<dbReference type="InterPro" id="IPR006176">
    <property type="entry name" value="3-OHacyl-CoA_DH_NAD-bd"/>
</dbReference>
<protein>
    <submittedName>
        <fullName evidence="6">Lambda-crystallin</fullName>
    </submittedName>
</protein>
<feature type="domain" description="3-hydroxyacyl-CoA dehydrogenase C-terminal" evidence="4">
    <location>
        <begin position="224"/>
        <end position="320"/>
    </location>
</feature>
<evidence type="ECO:0000313" key="6">
    <source>
        <dbReference type="EMBL" id="KAJ6257224.1"/>
    </source>
</evidence>
<organism evidence="6 7">
    <name type="scientific">Drechslerella dactyloides</name>
    <name type="common">Nematode-trapping fungus</name>
    <name type="synonym">Arthrobotrys dactyloides</name>
    <dbReference type="NCBI Taxonomy" id="74499"/>
    <lineage>
        <taxon>Eukaryota</taxon>
        <taxon>Fungi</taxon>
        <taxon>Dikarya</taxon>
        <taxon>Ascomycota</taxon>
        <taxon>Pezizomycotina</taxon>
        <taxon>Orbiliomycetes</taxon>
        <taxon>Orbiliales</taxon>
        <taxon>Orbiliaceae</taxon>
        <taxon>Drechslerella</taxon>
    </lineage>
</organism>
<feature type="domain" description="3-hydroxyacyl-CoA dehydrogenase NAD binding" evidence="5">
    <location>
        <begin position="40"/>
        <end position="218"/>
    </location>
</feature>
<dbReference type="Pfam" id="PF00725">
    <property type="entry name" value="3HCDH"/>
    <property type="match status" value="1"/>
</dbReference>
<name>A0AAD6ISM4_DREDA</name>
<dbReference type="Proteomes" id="UP001221413">
    <property type="component" value="Unassembled WGS sequence"/>
</dbReference>
<evidence type="ECO:0000256" key="2">
    <source>
        <dbReference type="ARBA" id="ARBA00023002"/>
    </source>
</evidence>
<dbReference type="InterPro" id="IPR036291">
    <property type="entry name" value="NAD(P)-bd_dom_sf"/>
</dbReference>
<feature type="region of interest" description="Disordered" evidence="3">
    <location>
        <begin position="1008"/>
        <end position="1036"/>
    </location>
</feature>
<dbReference type="PROSITE" id="PS00067">
    <property type="entry name" value="3HCDH"/>
    <property type="match status" value="1"/>
</dbReference>
<evidence type="ECO:0000259" key="5">
    <source>
        <dbReference type="Pfam" id="PF02737"/>
    </source>
</evidence>
<dbReference type="PANTHER" id="PTHR48075">
    <property type="entry name" value="3-HYDROXYACYL-COA DEHYDROGENASE FAMILY PROTEIN"/>
    <property type="match status" value="1"/>
</dbReference>
<dbReference type="InterPro" id="IPR006180">
    <property type="entry name" value="3-OHacyl-CoA_DH_CS"/>
</dbReference>
<keyword evidence="7" id="KW-1185">Reference proteome</keyword>
<evidence type="ECO:0000313" key="7">
    <source>
        <dbReference type="Proteomes" id="UP001221413"/>
    </source>
</evidence>
<dbReference type="InterPro" id="IPR008927">
    <property type="entry name" value="6-PGluconate_DH-like_C_sf"/>
</dbReference>
<dbReference type="SUPFAM" id="SSF48179">
    <property type="entry name" value="6-phosphogluconate dehydrogenase C-terminal domain-like"/>
    <property type="match status" value="1"/>
</dbReference>
<dbReference type="Gene3D" id="3.40.50.720">
    <property type="entry name" value="NAD(P)-binding Rossmann-like Domain"/>
    <property type="match status" value="1"/>
</dbReference>
<dbReference type="GO" id="GO:0070403">
    <property type="term" value="F:NAD+ binding"/>
    <property type="evidence" value="ECO:0007669"/>
    <property type="project" value="InterPro"/>
</dbReference>
<comment type="similarity">
    <text evidence="1">Belongs to the 3-hydroxyacyl-CoA dehydrogenase family.</text>
</comment>